<proteinExistence type="predicted"/>
<evidence type="ECO:0000313" key="2">
    <source>
        <dbReference type="Proteomes" id="UP001153678"/>
    </source>
</evidence>
<name>A0A9W4WT25_9GLOM</name>
<accession>A0A9W4WT25</accession>
<dbReference type="Proteomes" id="UP001153678">
    <property type="component" value="Unassembled WGS sequence"/>
</dbReference>
<gene>
    <name evidence="1" type="ORF">FWILDA_LOCUS11868</name>
</gene>
<dbReference type="AlphaFoldDB" id="A0A9W4WT25"/>
<organism evidence="1 2">
    <name type="scientific">Funneliformis geosporum</name>
    <dbReference type="NCBI Taxonomy" id="1117311"/>
    <lineage>
        <taxon>Eukaryota</taxon>
        <taxon>Fungi</taxon>
        <taxon>Fungi incertae sedis</taxon>
        <taxon>Mucoromycota</taxon>
        <taxon>Glomeromycotina</taxon>
        <taxon>Glomeromycetes</taxon>
        <taxon>Glomerales</taxon>
        <taxon>Glomeraceae</taxon>
        <taxon>Funneliformis</taxon>
    </lineage>
</organism>
<sequence>MDHESVCNKPVMTTNIQPLESMFEFSKGWALKSNQKYDHKGSGNHMSIQITNLLEREANKTKGYTAITILEELNNMANEGQFDKFEVPKLQAIRG</sequence>
<dbReference type="EMBL" id="CAMKVN010003555">
    <property type="protein sequence ID" value="CAI2185021.1"/>
    <property type="molecule type" value="Genomic_DNA"/>
</dbReference>
<dbReference type="OrthoDB" id="2407788at2759"/>
<comment type="caution">
    <text evidence="1">The sequence shown here is derived from an EMBL/GenBank/DDBJ whole genome shotgun (WGS) entry which is preliminary data.</text>
</comment>
<evidence type="ECO:0000313" key="1">
    <source>
        <dbReference type="EMBL" id="CAI2185021.1"/>
    </source>
</evidence>
<keyword evidence="2" id="KW-1185">Reference proteome</keyword>
<protein>
    <submittedName>
        <fullName evidence="1">10850_t:CDS:1</fullName>
    </submittedName>
</protein>
<reference evidence="1" key="1">
    <citation type="submission" date="2022-08" db="EMBL/GenBank/DDBJ databases">
        <authorList>
            <person name="Kallberg Y."/>
            <person name="Tangrot J."/>
            <person name="Rosling A."/>
        </authorList>
    </citation>
    <scope>NUCLEOTIDE SEQUENCE</scope>
    <source>
        <strain evidence="1">Wild A</strain>
    </source>
</reference>